<keyword evidence="11" id="KW-0456">Lyase</keyword>
<dbReference type="InterPro" id="IPR010970">
    <property type="entry name" value="Cys_dSase_SufS"/>
</dbReference>
<dbReference type="Pfam" id="PF00266">
    <property type="entry name" value="Aminotran_5"/>
    <property type="match status" value="1"/>
</dbReference>
<evidence type="ECO:0000256" key="6">
    <source>
        <dbReference type="ARBA" id="ARBA00050776"/>
    </source>
</evidence>
<feature type="domain" description="Aminotransferase class V" evidence="9">
    <location>
        <begin position="24"/>
        <end position="392"/>
    </location>
</feature>
<evidence type="ECO:0000256" key="2">
    <source>
        <dbReference type="ARBA" id="ARBA00002824"/>
    </source>
</evidence>
<keyword evidence="4 8" id="KW-0808">Transferase</keyword>
<evidence type="ECO:0000256" key="7">
    <source>
        <dbReference type="RuleBase" id="RU004504"/>
    </source>
</evidence>
<dbReference type="InterPro" id="IPR016454">
    <property type="entry name" value="Cysteine_dSase"/>
</dbReference>
<dbReference type="GO" id="GO:0006534">
    <property type="term" value="P:cysteine metabolic process"/>
    <property type="evidence" value="ECO:0007669"/>
    <property type="project" value="UniProtKB-UniRule"/>
</dbReference>
<dbReference type="PIRSF" id="PIRSF005572">
    <property type="entry name" value="NifS"/>
    <property type="match status" value="1"/>
</dbReference>
<dbReference type="InterPro" id="IPR015421">
    <property type="entry name" value="PyrdxlP-dep_Trfase_major"/>
</dbReference>
<comment type="cofactor">
    <cofactor evidence="1 7">
        <name>pyridoxal 5'-phosphate</name>
        <dbReference type="ChEBI" id="CHEBI:597326"/>
    </cofactor>
</comment>
<dbReference type="RefSeq" id="WP_038985681.1">
    <property type="nucleotide sequence ID" value="NZ_FNYS01000002.1"/>
</dbReference>
<comment type="function">
    <text evidence="2 8">Catalyzes the removal of elemental sulfur and selenium atoms from L-cysteine, L-cystine, L-selenocysteine, and L-selenocystine to produce L-alanine.</text>
</comment>
<protein>
    <recommendedName>
        <fullName evidence="8">Cysteine desulfurase</fullName>
        <ecNumber evidence="8">2.8.1.7</ecNumber>
    </recommendedName>
</protein>
<evidence type="ECO:0000256" key="1">
    <source>
        <dbReference type="ARBA" id="ARBA00001933"/>
    </source>
</evidence>
<dbReference type="Proteomes" id="UP000076630">
    <property type="component" value="Unassembled WGS sequence"/>
</dbReference>
<dbReference type="GeneID" id="82255997"/>
<comment type="catalytic activity">
    <reaction evidence="6 8">
        <text>(sulfur carrier)-H + L-cysteine = (sulfur carrier)-SH + L-alanine</text>
        <dbReference type="Rhea" id="RHEA:43892"/>
        <dbReference type="Rhea" id="RHEA-COMP:14737"/>
        <dbReference type="Rhea" id="RHEA-COMP:14739"/>
        <dbReference type="ChEBI" id="CHEBI:29917"/>
        <dbReference type="ChEBI" id="CHEBI:35235"/>
        <dbReference type="ChEBI" id="CHEBI:57972"/>
        <dbReference type="ChEBI" id="CHEBI:64428"/>
        <dbReference type="EC" id="2.8.1.7"/>
    </reaction>
</comment>
<dbReference type="Gene3D" id="3.40.640.10">
    <property type="entry name" value="Type I PLP-dependent aspartate aminotransferase-like (Major domain)"/>
    <property type="match status" value="1"/>
</dbReference>
<dbReference type="Gene3D" id="3.90.1150.10">
    <property type="entry name" value="Aspartate Aminotransferase, domain 1"/>
    <property type="match status" value="1"/>
</dbReference>
<evidence type="ECO:0000259" key="9">
    <source>
        <dbReference type="Pfam" id="PF00266"/>
    </source>
</evidence>
<accession>A0A163ZBL4</accession>
<keyword evidence="12" id="KW-1185">Reference proteome</keyword>
<dbReference type="EMBL" id="LQNU01000053">
    <property type="protein sequence ID" value="KZE81437.1"/>
    <property type="molecule type" value="Genomic_DNA"/>
</dbReference>
<gene>
    <name evidence="10" type="ORF">AV926_08395</name>
    <name evidence="11" type="ORF">SAMN04488018_102307</name>
</gene>
<dbReference type="InterPro" id="IPR000192">
    <property type="entry name" value="Aminotrans_V_dom"/>
</dbReference>
<reference evidence="10 12" key="1">
    <citation type="submission" date="2016-01" db="EMBL/GenBank/DDBJ databases">
        <title>Whole genome sequencing of Myroides marinus L41.</title>
        <authorList>
            <person name="Hong K.W."/>
        </authorList>
    </citation>
    <scope>NUCLEOTIDE SEQUENCE [LARGE SCALE GENOMIC DNA]</scope>
    <source>
        <strain evidence="10 12">L41</strain>
    </source>
</reference>
<keyword evidence="5 8" id="KW-0663">Pyridoxal phosphate</keyword>
<dbReference type="InterPro" id="IPR015424">
    <property type="entry name" value="PyrdxlP-dep_Trfase"/>
</dbReference>
<name>A0A163ZBL4_9FLAO</name>
<evidence type="ECO:0000256" key="4">
    <source>
        <dbReference type="ARBA" id="ARBA00022679"/>
    </source>
</evidence>
<evidence type="ECO:0000313" key="12">
    <source>
        <dbReference type="Proteomes" id="UP000076630"/>
    </source>
</evidence>
<dbReference type="GO" id="GO:0031071">
    <property type="term" value="F:cysteine desulfurase activity"/>
    <property type="evidence" value="ECO:0007669"/>
    <property type="project" value="UniProtKB-UniRule"/>
</dbReference>
<evidence type="ECO:0000313" key="10">
    <source>
        <dbReference type="EMBL" id="KZE81437.1"/>
    </source>
</evidence>
<dbReference type="CDD" id="cd06453">
    <property type="entry name" value="SufS_like"/>
    <property type="match status" value="1"/>
</dbReference>
<dbReference type="GO" id="GO:0016829">
    <property type="term" value="F:lyase activity"/>
    <property type="evidence" value="ECO:0007669"/>
    <property type="project" value="UniProtKB-KW"/>
</dbReference>
<dbReference type="SUPFAM" id="SSF53383">
    <property type="entry name" value="PLP-dependent transferases"/>
    <property type="match status" value="1"/>
</dbReference>
<dbReference type="AlphaFoldDB" id="A0A163ZBL4"/>
<dbReference type="GO" id="GO:0030170">
    <property type="term" value="F:pyridoxal phosphate binding"/>
    <property type="evidence" value="ECO:0007669"/>
    <property type="project" value="UniProtKB-UniRule"/>
</dbReference>
<evidence type="ECO:0000256" key="8">
    <source>
        <dbReference type="RuleBase" id="RU004506"/>
    </source>
</evidence>
<reference evidence="11 13" key="2">
    <citation type="submission" date="2016-10" db="EMBL/GenBank/DDBJ databases">
        <authorList>
            <person name="de Groot N.N."/>
        </authorList>
    </citation>
    <scope>NUCLEOTIDE SEQUENCE [LARGE SCALE GENOMIC DNA]</scope>
    <source>
        <strain evidence="11 13">DSM 23048</strain>
    </source>
</reference>
<comment type="similarity">
    <text evidence="3 8">Belongs to the class-V pyridoxal-phosphate-dependent aminotransferase family. Csd subfamily.</text>
</comment>
<dbReference type="OrthoDB" id="9804366at2"/>
<proteinExistence type="inferred from homology"/>
<dbReference type="PANTHER" id="PTHR43586">
    <property type="entry name" value="CYSTEINE DESULFURASE"/>
    <property type="match status" value="1"/>
</dbReference>
<evidence type="ECO:0000313" key="11">
    <source>
        <dbReference type="EMBL" id="SEI62530.1"/>
    </source>
</evidence>
<dbReference type="NCBIfam" id="TIGR01979">
    <property type="entry name" value="sufS"/>
    <property type="match status" value="1"/>
</dbReference>
<dbReference type="InterPro" id="IPR015422">
    <property type="entry name" value="PyrdxlP-dep_Trfase_small"/>
</dbReference>
<dbReference type="PANTHER" id="PTHR43586:SF8">
    <property type="entry name" value="CYSTEINE DESULFURASE 1, CHLOROPLASTIC"/>
    <property type="match status" value="1"/>
</dbReference>
<dbReference type="EMBL" id="FNYS01000002">
    <property type="protein sequence ID" value="SEI62530.1"/>
    <property type="molecule type" value="Genomic_DNA"/>
</dbReference>
<evidence type="ECO:0000256" key="5">
    <source>
        <dbReference type="ARBA" id="ARBA00022898"/>
    </source>
</evidence>
<dbReference type="EC" id="2.8.1.7" evidence="8"/>
<dbReference type="InterPro" id="IPR020578">
    <property type="entry name" value="Aminotrans_V_PyrdxlP_BS"/>
</dbReference>
<sequence length="404" mass="44290">MLDIKAIRQDFPILTQTVNGKPLVYFDNAATAQKPRVVEEAIVKYYETINANIHRGVHTLSQLATDAYEEARKKVQTHMNAKHDYEVLFTAGTTFGINLVASGFGSLLKAGDEVLISAMEHHSNIVPWQFACERSGATLKVIPMNQNGELIMEEFDKLLTPNTKVVAVTHISNALGTINPIKEIIEKAHKVGAAVLIDGAQATPHIKPDVQDLDCDFYVFSGHKVCGPTGTGVLYGKEEWLNKLPPYQGGGEMIKTVTFEKTTYACLPHKFEAGTPNIAGGIVLGVALDYLNEVGFDNIAAYEHELLEYGTKRLSEIEGLKIIGTAKEKTSVISFNLEGIHPYDVGVIVDKLGVAVRTGHHCTQPIMDFFGIPGTIRASFSFYNTKEEIDVLVEAVKKAQMMLA</sequence>
<organism evidence="10 12">
    <name type="scientific">Myroides marinus</name>
    <dbReference type="NCBI Taxonomy" id="703342"/>
    <lineage>
        <taxon>Bacteria</taxon>
        <taxon>Pseudomonadati</taxon>
        <taxon>Bacteroidota</taxon>
        <taxon>Flavobacteriia</taxon>
        <taxon>Flavobacteriales</taxon>
        <taxon>Flavobacteriaceae</taxon>
        <taxon>Myroides</taxon>
    </lineage>
</organism>
<evidence type="ECO:0000256" key="3">
    <source>
        <dbReference type="ARBA" id="ARBA00010447"/>
    </source>
</evidence>
<evidence type="ECO:0000313" key="13">
    <source>
        <dbReference type="Proteomes" id="UP000183077"/>
    </source>
</evidence>
<dbReference type="PROSITE" id="PS00595">
    <property type="entry name" value="AA_TRANSFER_CLASS_5"/>
    <property type="match status" value="1"/>
</dbReference>
<dbReference type="Proteomes" id="UP000183077">
    <property type="component" value="Unassembled WGS sequence"/>
</dbReference>